<dbReference type="GeneID" id="70235722"/>
<proteinExistence type="predicted"/>
<evidence type="ECO:0000313" key="2">
    <source>
        <dbReference type="Proteomes" id="UP000769157"/>
    </source>
</evidence>
<reference evidence="1" key="2">
    <citation type="submission" date="2021-01" db="EMBL/GenBank/DDBJ databases">
        <authorList>
            <person name="Schikora-Tamarit M.A."/>
        </authorList>
    </citation>
    <scope>NUCLEOTIDE SEQUENCE</scope>
    <source>
        <strain evidence="1">CBS6075</strain>
    </source>
</reference>
<dbReference type="EMBL" id="JAEUBE010000295">
    <property type="protein sequence ID" value="KAH3665570.1"/>
    <property type="molecule type" value="Genomic_DNA"/>
</dbReference>
<comment type="caution">
    <text evidence="1">The sequence shown here is derived from an EMBL/GenBank/DDBJ whole genome shotgun (WGS) entry which is preliminary data.</text>
</comment>
<name>A0A9P8T4Z6_9ASCO</name>
<dbReference type="Proteomes" id="UP000769157">
    <property type="component" value="Unassembled WGS sequence"/>
</dbReference>
<accession>A0A9P8T4Z6</accession>
<evidence type="ECO:0000313" key="1">
    <source>
        <dbReference type="EMBL" id="KAH3665570.1"/>
    </source>
</evidence>
<dbReference type="AlphaFoldDB" id="A0A9P8T4Z6"/>
<reference evidence="1" key="1">
    <citation type="journal article" date="2021" name="Open Biol.">
        <title>Shared evolutionary footprints suggest mitochondrial oxidative damage underlies multiple complex I losses in fungi.</title>
        <authorList>
            <person name="Schikora-Tamarit M.A."/>
            <person name="Marcet-Houben M."/>
            <person name="Nosek J."/>
            <person name="Gabaldon T."/>
        </authorList>
    </citation>
    <scope>NUCLEOTIDE SEQUENCE</scope>
    <source>
        <strain evidence="1">CBS6075</strain>
    </source>
</reference>
<gene>
    <name evidence="1" type="ORF">OGAPHI_003757</name>
</gene>
<dbReference type="RefSeq" id="XP_046060774.1">
    <property type="nucleotide sequence ID" value="XM_046204762.1"/>
</dbReference>
<keyword evidence="2" id="KW-1185">Reference proteome</keyword>
<protein>
    <submittedName>
        <fullName evidence="1">Uncharacterized protein</fullName>
    </submittedName>
</protein>
<organism evidence="1 2">
    <name type="scientific">Ogataea philodendri</name>
    <dbReference type="NCBI Taxonomy" id="1378263"/>
    <lineage>
        <taxon>Eukaryota</taxon>
        <taxon>Fungi</taxon>
        <taxon>Dikarya</taxon>
        <taxon>Ascomycota</taxon>
        <taxon>Saccharomycotina</taxon>
        <taxon>Pichiomycetes</taxon>
        <taxon>Pichiales</taxon>
        <taxon>Pichiaceae</taxon>
        <taxon>Ogataea</taxon>
    </lineage>
</organism>
<sequence>MINAFAIQTNTSRLEQRCSKGLVVSCKVASNSANLEAKYSLSETHLFTTREIHWRTESLEYFTVDAAAWNRVSKNFAGNAKGTDLSIAEMIFVNMMKGSWLPVIMSNFLVRGLAISSVSFPLMNDSIEFSRIDE</sequence>